<evidence type="ECO:0000256" key="3">
    <source>
        <dbReference type="ARBA" id="ARBA00021035"/>
    </source>
</evidence>
<evidence type="ECO:0000256" key="5">
    <source>
        <dbReference type="ARBA" id="ARBA00022679"/>
    </source>
</evidence>
<dbReference type="Gene3D" id="3.70.10.10">
    <property type="match status" value="1"/>
</dbReference>
<dbReference type="GO" id="GO:0009360">
    <property type="term" value="C:DNA polymerase III complex"/>
    <property type="evidence" value="ECO:0007669"/>
    <property type="project" value="InterPro"/>
</dbReference>
<evidence type="ECO:0000256" key="7">
    <source>
        <dbReference type="ARBA" id="ARBA00022705"/>
    </source>
</evidence>
<evidence type="ECO:0000256" key="2">
    <source>
        <dbReference type="ARBA" id="ARBA00010752"/>
    </source>
</evidence>
<comment type="similarity">
    <text evidence="2">Belongs to the beta sliding clamp family.</text>
</comment>
<dbReference type="InterPro" id="IPR001001">
    <property type="entry name" value="DNA_polIII_beta"/>
</dbReference>
<dbReference type="PANTHER" id="PTHR30478:SF0">
    <property type="entry name" value="BETA SLIDING CLAMP"/>
    <property type="match status" value="1"/>
</dbReference>
<dbReference type="SMART" id="SM00480">
    <property type="entry name" value="POL3Bc"/>
    <property type="match status" value="1"/>
</dbReference>
<evidence type="ECO:0000259" key="12">
    <source>
        <dbReference type="Pfam" id="PF00712"/>
    </source>
</evidence>
<proteinExistence type="inferred from homology"/>
<evidence type="ECO:0000256" key="6">
    <source>
        <dbReference type="ARBA" id="ARBA00022695"/>
    </source>
</evidence>
<dbReference type="InterPro" id="IPR022634">
    <property type="entry name" value="DNA_polIII_beta_N"/>
</dbReference>
<dbReference type="InterPro" id="IPR046938">
    <property type="entry name" value="DNA_clamp_sf"/>
</dbReference>
<evidence type="ECO:0000313" key="15">
    <source>
        <dbReference type="Proteomes" id="UP000886752"/>
    </source>
</evidence>
<evidence type="ECO:0000256" key="10">
    <source>
        <dbReference type="ARBA" id="ARBA00030988"/>
    </source>
</evidence>
<organism evidence="14 15">
    <name type="scientific">Candidatus Desulfovibrio intestinipullorum</name>
    <dbReference type="NCBI Taxonomy" id="2838536"/>
    <lineage>
        <taxon>Bacteria</taxon>
        <taxon>Pseudomonadati</taxon>
        <taxon>Thermodesulfobacteriota</taxon>
        <taxon>Desulfovibrionia</taxon>
        <taxon>Desulfovibrionales</taxon>
        <taxon>Desulfovibrionaceae</taxon>
        <taxon>Desulfovibrio</taxon>
    </lineage>
</organism>
<gene>
    <name evidence="14" type="ORF">H9894_01265</name>
</gene>
<evidence type="ECO:0000256" key="4">
    <source>
        <dbReference type="ARBA" id="ARBA00022490"/>
    </source>
</evidence>
<evidence type="ECO:0000256" key="1">
    <source>
        <dbReference type="ARBA" id="ARBA00004496"/>
    </source>
</evidence>
<feature type="domain" description="DNA polymerase III beta sliding clamp C-terminal" evidence="13">
    <location>
        <begin position="262"/>
        <end position="372"/>
    </location>
</feature>
<dbReference type="Gene3D" id="3.10.150.10">
    <property type="entry name" value="DNA Polymerase III, subunit A, domain 2"/>
    <property type="match status" value="1"/>
</dbReference>
<evidence type="ECO:0000259" key="13">
    <source>
        <dbReference type="Pfam" id="PF02768"/>
    </source>
</evidence>
<dbReference type="InterPro" id="IPR022635">
    <property type="entry name" value="DNA_polIII_beta_C"/>
</dbReference>
<dbReference type="Pfam" id="PF00712">
    <property type="entry name" value="DNA_pol3_beta"/>
    <property type="match status" value="1"/>
</dbReference>
<dbReference type="GO" id="GO:0003677">
    <property type="term" value="F:DNA binding"/>
    <property type="evidence" value="ECO:0007669"/>
    <property type="project" value="UniProtKB-KW"/>
</dbReference>
<sequence>MKITLNTEHCIQGIQKASNITPSKAGTSYLKTMWLRASKSQGTISFMTTDASTEYIGTYPAEVIEEGLVGVQSRSMTELIRSLPPGLIHIETDDKTNTVVVNQGNRHYKLPASAASWFQEFSQFPEGDPIVWNGESFADIIEKIMFCISDEEDSSFGCLCIKPNGKGGIDFCGLDGNKFAICTLVNDELSAKLPDEGINIQKKYIADVKKLLSSDDIEIMIGEKRFFIRDKDYRDTFSVPLTQLSFIDYSIFINKANQEGGTRIKAKKEDLVRALSRNMIFNTKDEICVYLTIKDDSLTLNSSDKTTGSATEVIPAQCETVVPEVAFVTKSLIDILQHLAGDEVSIKIATQDGPCSFMAVNDSTYNIIAMPMQVVSKTYYQEEDL</sequence>
<dbReference type="PANTHER" id="PTHR30478">
    <property type="entry name" value="DNA POLYMERASE III SUBUNIT BETA"/>
    <property type="match status" value="1"/>
</dbReference>
<dbReference type="GO" id="GO:0003887">
    <property type="term" value="F:DNA-directed DNA polymerase activity"/>
    <property type="evidence" value="ECO:0007669"/>
    <property type="project" value="UniProtKB-KW"/>
</dbReference>
<dbReference type="Proteomes" id="UP000886752">
    <property type="component" value="Unassembled WGS sequence"/>
</dbReference>
<keyword evidence="6 14" id="KW-0548">Nucleotidyltransferase</keyword>
<comment type="caution">
    <text evidence="14">The sequence shown here is derived from an EMBL/GenBank/DDBJ whole genome shotgun (WGS) entry which is preliminary data.</text>
</comment>
<keyword evidence="4" id="KW-0963">Cytoplasm</keyword>
<keyword evidence="8" id="KW-0239">DNA-directed DNA polymerase</keyword>
<dbReference type="GO" id="GO:0006271">
    <property type="term" value="P:DNA strand elongation involved in DNA replication"/>
    <property type="evidence" value="ECO:0007669"/>
    <property type="project" value="TreeGrafter"/>
</dbReference>
<name>A0A9D1TPV0_9BACT</name>
<evidence type="ECO:0000256" key="9">
    <source>
        <dbReference type="ARBA" id="ARBA00023125"/>
    </source>
</evidence>
<dbReference type="GO" id="GO:0008408">
    <property type="term" value="F:3'-5' exonuclease activity"/>
    <property type="evidence" value="ECO:0007669"/>
    <property type="project" value="InterPro"/>
</dbReference>
<dbReference type="SUPFAM" id="SSF55979">
    <property type="entry name" value="DNA clamp"/>
    <property type="match status" value="3"/>
</dbReference>
<keyword evidence="9" id="KW-0238">DNA-binding</keyword>
<reference evidence="14" key="2">
    <citation type="submission" date="2021-04" db="EMBL/GenBank/DDBJ databases">
        <authorList>
            <person name="Gilroy R."/>
        </authorList>
    </citation>
    <scope>NUCLEOTIDE SEQUENCE</scope>
    <source>
        <strain evidence="14">ChiHecec2B26-446</strain>
    </source>
</reference>
<comment type="subcellular location">
    <subcellularLocation>
        <location evidence="1">Cytoplasm</location>
    </subcellularLocation>
</comment>
<keyword evidence="7" id="KW-0235">DNA replication</keyword>
<keyword evidence="5 14" id="KW-0808">Transferase</keyword>
<accession>A0A9D1TPV0</accession>
<dbReference type="AlphaFoldDB" id="A0A9D1TPV0"/>
<dbReference type="EMBL" id="DXHV01000015">
    <property type="protein sequence ID" value="HIV99810.1"/>
    <property type="molecule type" value="Genomic_DNA"/>
</dbReference>
<feature type="domain" description="DNA polymerase III beta sliding clamp N-terminal" evidence="12">
    <location>
        <begin position="1"/>
        <end position="115"/>
    </location>
</feature>
<protein>
    <recommendedName>
        <fullName evidence="3">Beta sliding clamp</fullName>
    </recommendedName>
    <alternativeName>
        <fullName evidence="11">Beta-clamp processivity factor</fullName>
    </alternativeName>
    <alternativeName>
        <fullName evidence="10">DNA polymerase III beta sliding clamp subunit</fullName>
    </alternativeName>
</protein>
<evidence type="ECO:0000256" key="8">
    <source>
        <dbReference type="ARBA" id="ARBA00022932"/>
    </source>
</evidence>
<dbReference type="GO" id="GO:0005737">
    <property type="term" value="C:cytoplasm"/>
    <property type="evidence" value="ECO:0007669"/>
    <property type="project" value="UniProtKB-SubCell"/>
</dbReference>
<reference evidence="14" key="1">
    <citation type="journal article" date="2021" name="PeerJ">
        <title>Extensive microbial diversity within the chicken gut microbiome revealed by metagenomics and culture.</title>
        <authorList>
            <person name="Gilroy R."/>
            <person name="Ravi A."/>
            <person name="Getino M."/>
            <person name="Pursley I."/>
            <person name="Horton D.L."/>
            <person name="Alikhan N.F."/>
            <person name="Baker D."/>
            <person name="Gharbi K."/>
            <person name="Hall N."/>
            <person name="Watson M."/>
            <person name="Adriaenssens E.M."/>
            <person name="Foster-Nyarko E."/>
            <person name="Jarju S."/>
            <person name="Secka A."/>
            <person name="Antonio M."/>
            <person name="Oren A."/>
            <person name="Chaudhuri R.R."/>
            <person name="La Ragione R."/>
            <person name="Hildebrand F."/>
            <person name="Pallen M.J."/>
        </authorList>
    </citation>
    <scope>NUCLEOTIDE SEQUENCE</scope>
    <source>
        <strain evidence="14">ChiHecec2B26-446</strain>
    </source>
</reference>
<evidence type="ECO:0000256" key="11">
    <source>
        <dbReference type="ARBA" id="ARBA00033276"/>
    </source>
</evidence>
<evidence type="ECO:0000313" key="14">
    <source>
        <dbReference type="EMBL" id="HIV99810.1"/>
    </source>
</evidence>
<dbReference type="Pfam" id="PF02768">
    <property type="entry name" value="DNA_pol3_beta_3"/>
    <property type="match status" value="1"/>
</dbReference>